<name>S7PB83_MYOBR</name>
<reference evidence="2 3" key="1">
    <citation type="journal article" date="2013" name="Nat. Commun.">
        <title>Genome analysis reveals insights into physiology and longevity of the Brandt's bat Myotis brandtii.</title>
        <authorList>
            <person name="Seim I."/>
            <person name="Fang X."/>
            <person name="Xiong Z."/>
            <person name="Lobanov A.V."/>
            <person name="Huang Z."/>
            <person name="Ma S."/>
            <person name="Feng Y."/>
            <person name="Turanov A.A."/>
            <person name="Zhu Y."/>
            <person name="Lenz T.L."/>
            <person name="Gerashchenko M.V."/>
            <person name="Fan D."/>
            <person name="Hee Yim S."/>
            <person name="Yao X."/>
            <person name="Jordan D."/>
            <person name="Xiong Y."/>
            <person name="Ma Y."/>
            <person name="Lyapunov A.N."/>
            <person name="Chen G."/>
            <person name="Kulakova O.I."/>
            <person name="Sun Y."/>
            <person name="Lee S.G."/>
            <person name="Bronson R.T."/>
            <person name="Moskalev A.A."/>
            <person name="Sunyaev S.R."/>
            <person name="Zhang G."/>
            <person name="Krogh A."/>
            <person name="Wang J."/>
            <person name="Gladyshev V.N."/>
        </authorList>
    </citation>
    <scope>NUCLEOTIDE SEQUENCE [LARGE SCALE GENOMIC DNA]</scope>
</reference>
<feature type="region of interest" description="Disordered" evidence="1">
    <location>
        <begin position="203"/>
        <end position="287"/>
    </location>
</feature>
<feature type="region of interest" description="Disordered" evidence="1">
    <location>
        <begin position="310"/>
        <end position="336"/>
    </location>
</feature>
<dbReference type="EMBL" id="KE161707">
    <property type="protein sequence ID" value="EPQ04992.1"/>
    <property type="molecule type" value="Genomic_DNA"/>
</dbReference>
<dbReference type="Proteomes" id="UP000052978">
    <property type="component" value="Unassembled WGS sequence"/>
</dbReference>
<gene>
    <name evidence="2" type="ORF">D623_10030274</name>
</gene>
<evidence type="ECO:0000256" key="1">
    <source>
        <dbReference type="SAM" id="MobiDB-lite"/>
    </source>
</evidence>
<dbReference type="AlphaFoldDB" id="S7PB83"/>
<proteinExistence type="predicted"/>
<sequence>MAIPVRMGSLQPSHLQCCLLVDWRLGSCLGNSVFKPFAGTEISCAQLRIAFLKKLLGGDDTGLEVSIEEGSLGLRGLIQSGFVLLTVTPFPIVCAAHLDQAEDVLEALLEVVRQEGVQDGIGTAVGIGEDHNEVKHAFEGRRGIDGHGDGGDIEYVEREPAENEDGHHDGHHPGDLLLRLFPLGGAHADSRGLHLDDDEQVAKTNDGEGHQEPQDEGVDNEPCVPRPRFTWPVNGAAALSPLVAPKPRIDHDGQDDQQRESPDGHIDHLGRPGSPPLGRLDGVDDSQVPVDAHDRQAEDAGELIDAIHSHDHPADGLAKGPVDQSHLHGQEGQTQHEELIRDGQVEDVNVGDGLHLGIAEDDVNDQRVATQANDADHEIDEREDCIAGQVIVWLCLVRAVGCRH</sequence>
<feature type="compositionally biased region" description="Basic and acidic residues" evidence="1">
    <location>
        <begin position="247"/>
        <end position="270"/>
    </location>
</feature>
<evidence type="ECO:0000313" key="2">
    <source>
        <dbReference type="EMBL" id="EPQ04992.1"/>
    </source>
</evidence>
<protein>
    <submittedName>
        <fullName evidence="2">Uncharacterized protein</fullName>
    </submittedName>
</protein>
<feature type="compositionally biased region" description="Basic and acidic residues" evidence="1">
    <location>
        <begin position="325"/>
        <end position="336"/>
    </location>
</feature>
<organism evidence="2 3">
    <name type="scientific">Myotis brandtii</name>
    <name type="common">Brandt's bat</name>
    <dbReference type="NCBI Taxonomy" id="109478"/>
    <lineage>
        <taxon>Eukaryota</taxon>
        <taxon>Metazoa</taxon>
        <taxon>Chordata</taxon>
        <taxon>Craniata</taxon>
        <taxon>Vertebrata</taxon>
        <taxon>Euteleostomi</taxon>
        <taxon>Mammalia</taxon>
        <taxon>Eutheria</taxon>
        <taxon>Laurasiatheria</taxon>
        <taxon>Chiroptera</taxon>
        <taxon>Yangochiroptera</taxon>
        <taxon>Vespertilionidae</taxon>
        <taxon>Myotis</taxon>
    </lineage>
</organism>
<evidence type="ECO:0000313" key="3">
    <source>
        <dbReference type="Proteomes" id="UP000052978"/>
    </source>
</evidence>
<keyword evidence="3" id="KW-1185">Reference proteome</keyword>
<accession>S7PB83</accession>